<protein>
    <submittedName>
        <fullName evidence="1">Uncharacterized protein</fullName>
    </submittedName>
</protein>
<evidence type="ECO:0000313" key="2">
    <source>
        <dbReference type="Proteomes" id="UP000250321"/>
    </source>
</evidence>
<gene>
    <name evidence="1" type="ORF">Pyn_26327</name>
</gene>
<sequence length="78" mass="8868">MNGNPSQRAGHGREIEGVPHMIIIDNLERGLSPGSRSHHHLLKWKTLGDARGHEPSIKNFMLISQFLLGIERKYVEKM</sequence>
<proteinExistence type="predicted"/>
<dbReference type="EMBL" id="PJQY01000027">
    <property type="protein sequence ID" value="PQQ20731.1"/>
    <property type="molecule type" value="Genomic_DNA"/>
</dbReference>
<comment type="caution">
    <text evidence="1">The sequence shown here is derived from an EMBL/GenBank/DDBJ whole genome shotgun (WGS) entry which is preliminary data.</text>
</comment>
<dbReference type="AlphaFoldDB" id="A0A314ZUS7"/>
<accession>A0A314ZUS7</accession>
<name>A0A314ZUS7_PRUYE</name>
<evidence type="ECO:0000313" key="1">
    <source>
        <dbReference type="EMBL" id="PQQ20731.1"/>
    </source>
</evidence>
<organism evidence="1 2">
    <name type="scientific">Prunus yedoensis var. nudiflora</name>
    <dbReference type="NCBI Taxonomy" id="2094558"/>
    <lineage>
        <taxon>Eukaryota</taxon>
        <taxon>Viridiplantae</taxon>
        <taxon>Streptophyta</taxon>
        <taxon>Embryophyta</taxon>
        <taxon>Tracheophyta</taxon>
        <taxon>Spermatophyta</taxon>
        <taxon>Magnoliopsida</taxon>
        <taxon>eudicotyledons</taxon>
        <taxon>Gunneridae</taxon>
        <taxon>Pentapetalae</taxon>
        <taxon>rosids</taxon>
        <taxon>fabids</taxon>
        <taxon>Rosales</taxon>
        <taxon>Rosaceae</taxon>
        <taxon>Amygdaloideae</taxon>
        <taxon>Amygdaleae</taxon>
        <taxon>Prunus</taxon>
    </lineage>
</organism>
<dbReference type="Proteomes" id="UP000250321">
    <property type="component" value="Unassembled WGS sequence"/>
</dbReference>
<keyword evidence="2" id="KW-1185">Reference proteome</keyword>
<reference evidence="1 2" key="1">
    <citation type="submission" date="2018-02" db="EMBL/GenBank/DDBJ databases">
        <title>Draft genome of wild Prunus yedoensis var. nudiflora.</title>
        <authorList>
            <person name="Baek S."/>
            <person name="Kim J.-H."/>
            <person name="Choi K."/>
            <person name="Kim G.-B."/>
            <person name="Cho A."/>
            <person name="Jang H."/>
            <person name="Shin C.-H."/>
            <person name="Yu H.-J."/>
            <person name="Mun J.-H."/>
        </authorList>
    </citation>
    <scope>NUCLEOTIDE SEQUENCE [LARGE SCALE GENOMIC DNA]</scope>
    <source>
        <strain evidence="2">cv. Jeju island</strain>
        <tissue evidence="1">Leaf</tissue>
    </source>
</reference>